<evidence type="ECO:0000313" key="14">
    <source>
        <dbReference type="EMBL" id="MST70892.1"/>
    </source>
</evidence>
<dbReference type="Pfam" id="PF04055">
    <property type="entry name" value="Radical_SAM"/>
    <property type="match status" value="1"/>
</dbReference>
<protein>
    <recommendedName>
        <fullName evidence="10">Ribosomal protein uS12 methylthiotransferase RimO</fullName>
        <shortName evidence="10">uS12 MTTase</shortName>
        <shortName evidence="10">uS12 methylthiotransferase</shortName>
        <ecNumber evidence="10">2.8.4.4</ecNumber>
    </recommendedName>
    <alternativeName>
        <fullName evidence="10">Ribosomal protein uS12 (aspartate-C(3))-methylthiotransferase</fullName>
    </alternativeName>
    <alternativeName>
        <fullName evidence="10">Ribosome maturation factor RimO</fullName>
    </alternativeName>
</protein>
<feature type="binding site" evidence="10">
    <location>
        <position position="155"/>
    </location>
    <ligand>
        <name>[4Fe-4S] cluster</name>
        <dbReference type="ChEBI" id="CHEBI:49883"/>
        <label>2</label>
        <note>4Fe-4S-S-AdoMet</note>
    </ligand>
</feature>
<keyword evidence="15" id="KW-1185">Reference proteome</keyword>
<evidence type="ECO:0000256" key="9">
    <source>
        <dbReference type="ARBA" id="ARBA00051425"/>
    </source>
</evidence>
<gene>
    <name evidence="10 14" type="primary">rimO</name>
    <name evidence="14" type="ORF">FYJ65_06010</name>
</gene>
<dbReference type="SMART" id="SM00729">
    <property type="entry name" value="Elp3"/>
    <property type="match status" value="1"/>
</dbReference>
<dbReference type="HAMAP" id="MF_01865">
    <property type="entry name" value="MTTase_RimO"/>
    <property type="match status" value="1"/>
</dbReference>
<dbReference type="InterPro" id="IPR005839">
    <property type="entry name" value="Methylthiotransferase"/>
</dbReference>
<evidence type="ECO:0000259" key="11">
    <source>
        <dbReference type="PROSITE" id="PS50926"/>
    </source>
</evidence>
<dbReference type="PANTHER" id="PTHR43837">
    <property type="entry name" value="RIBOSOMAL PROTEIN S12 METHYLTHIOTRANSFERASE RIMO"/>
    <property type="match status" value="1"/>
</dbReference>
<dbReference type="Pfam" id="PF18693">
    <property type="entry name" value="TRAM_2"/>
    <property type="match status" value="1"/>
</dbReference>
<sequence length="444" mass="49882">MSKKIFIDTLGCAKNEYDSQNLAAQLLERGCGLADSPEEADILIVNTCGFIEAAKVESIEHIFSMAALKGESKKLVVTGCLSERYHEDLSKEIPEVDLFTGVNDYDDLPGLLLAESTGDKVQGEVEDVLPYRKRVFPEGTYTASLKIAEGCNNTCAFCAIPKIRGPYRSKRIEDCVREAEDMAAAGVRELVVIAQDTSYYGKDLYGKAMLPELLHELCKVDGIRWIRLMYVYDDGITDELIETMKQEDKICNYIDIPIQHVADPVLKGMRRKSTGDSIRKTIAKLRKEIPDIHIRTTILVGFPGETEEDFNELLDFVEETRIPRLGAFAFSDEEGTLSYRMAGKLDEETKNERVEVLMRLQSGISDSLNEEKIGKTYEVMVDEAVDEEACRYLGRTRYDAPEIDDAVEFTGTTSHQPGDIVFVNVTDSSEYDLYGEEVSHEFTK</sequence>
<dbReference type="Gene3D" id="3.40.50.12160">
    <property type="entry name" value="Methylthiotransferase, N-terminal domain"/>
    <property type="match status" value="1"/>
</dbReference>
<comment type="similarity">
    <text evidence="10">Belongs to the methylthiotransferase family. RimO subfamily.</text>
</comment>
<evidence type="ECO:0000256" key="1">
    <source>
        <dbReference type="ARBA" id="ARBA00003234"/>
    </source>
</evidence>
<dbReference type="SFLD" id="SFLDS00029">
    <property type="entry name" value="Radical_SAM"/>
    <property type="match status" value="1"/>
</dbReference>
<dbReference type="CDD" id="cd01335">
    <property type="entry name" value="Radical_SAM"/>
    <property type="match status" value="1"/>
</dbReference>
<dbReference type="GO" id="GO:0103039">
    <property type="term" value="F:protein methylthiotransferase activity"/>
    <property type="evidence" value="ECO:0007669"/>
    <property type="project" value="UniProtKB-EC"/>
</dbReference>
<dbReference type="FunFam" id="3.40.50.12160:FF:000003">
    <property type="entry name" value="CDK5 regulatory subunit-associated protein 1"/>
    <property type="match status" value="1"/>
</dbReference>
<dbReference type="PROSITE" id="PS51918">
    <property type="entry name" value="RADICAL_SAM"/>
    <property type="match status" value="1"/>
</dbReference>
<dbReference type="InterPro" id="IPR006638">
    <property type="entry name" value="Elp3/MiaA/NifB-like_rSAM"/>
</dbReference>
<dbReference type="Proteomes" id="UP000469424">
    <property type="component" value="Unassembled WGS sequence"/>
</dbReference>
<dbReference type="GO" id="GO:0005829">
    <property type="term" value="C:cytosol"/>
    <property type="evidence" value="ECO:0007669"/>
    <property type="project" value="TreeGrafter"/>
</dbReference>
<comment type="catalytic activity">
    <reaction evidence="9">
        <text>N(6)-dimethylallyladenosine(37) in tRNA + (sulfur carrier)-SH + AH2 + 2 S-adenosyl-L-methionine = 2-methylsulfanyl-N(6)-dimethylallyladenosine(37) in tRNA + (sulfur carrier)-H + 5'-deoxyadenosine + L-methionine + A + S-adenosyl-L-homocysteine + 2 H(+)</text>
        <dbReference type="Rhea" id="RHEA:37067"/>
        <dbReference type="Rhea" id="RHEA-COMP:10375"/>
        <dbReference type="Rhea" id="RHEA-COMP:10376"/>
        <dbReference type="Rhea" id="RHEA-COMP:14737"/>
        <dbReference type="Rhea" id="RHEA-COMP:14739"/>
        <dbReference type="ChEBI" id="CHEBI:13193"/>
        <dbReference type="ChEBI" id="CHEBI:15378"/>
        <dbReference type="ChEBI" id="CHEBI:17319"/>
        <dbReference type="ChEBI" id="CHEBI:17499"/>
        <dbReference type="ChEBI" id="CHEBI:29917"/>
        <dbReference type="ChEBI" id="CHEBI:57844"/>
        <dbReference type="ChEBI" id="CHEBI:57856"/>
        <dbReference type="ChEBI" id="CHEBI:59789"/>
        <dbReference type="ChEBI" id="CHEBI:64428"/>
        <dbReference type="ChEBI" id="CHEBI:74415"/>
        <dbReference type="ChEBI" id="CHEBI:74417"/>
        <dbReference type="EC" id="2.8.4.3"/>
    </reaction>
</comment>
<keyword evidence="6 10" id="KW-0479">Metal-binding</keyword>
<evidence type="ECO:0000256" key="4">
    <source>
        <dbReference type="ARBA" id="ARBA00022679"/>
    </source>
</evidence>
<dbReference type="GO" id="GO:0035597">
    <property type="term" value="F:tRNA-2-methylthio-N(6)-dimethylallyladenosine(37) synthase activity"/>
    <property type="evidence" value="ECO:0007669"/>
    <property type="project" value="UniProtKB-EC"/>
</dbReference>
<dbReference type="SUPFAM" id="SSF102114">
    <property type="entry name" value="Radical SAM enzymes"/>
    <property type="match status" value="1"/>
</dbReference>
<dbReference type="GO" id="GO:0005840">
    <property type="term" value="C:ribosome"/>
    <property type="evidence" value="ECO:0007669"/>
    <property type="project" value="UniProtKB-KW"/>
</dbReference>
<dbReference type="InterPro" id="IPR013848">
    <property type="entry name" value="Methylthiotransferase_N"/>
</dbReference>
<dbReference type="PANTHER" id="PTHR43837:SF1">
    <property type="entry name" value="RIBOSOMAL PROTEIN US12 METHYLTHIOTRANSFERASE RIMO"/>
    <property type="match status" value="1"/>
</dbReference>
<evidence type="ECO:0000256" key="8">
    <source>
        <dbReference type="ARBA" id="ARBA00023014"/>
    </source>
</evidence>
<keyword evidence="14" id="KW-0687">Ribonucleoprotein</keyword>
<dbReference type="SFLD" id="SFLDG01061">
    <property type="entry name" value="methylthiotransferase"/>
    <property type="match status" value="1"/>
</dbReference>
<comment type="function">
    <text evidence="10">Catalyzes the methylthiolation of an aspartic acid residue of ribosomal protein uS12.</text>
</comment>
<dbReference type="InterPro" id="IPR020612">
    <property type="entry name" value="Methylthiotransferase_CS"/>
</dbReference>
<dbReference type="InterPro" id="IPR023404">
    <property type="entry name" value="rSAM_horseshoe"/>
</dbReference>
<dbReference type="AlphaFoldDB" id="A0A6N7X5T3"/>
<evidence type="ECO:0000313" key="15">
    <source>
        <dbReference type="Proteomes" id="UP000469424"/>
    </source>
</evidence>
<feature type="binding site" evidence="10">
    <location>
        <position position="48"/>
    </location>
    <ligand>
        <name>[4Fe-4S] cluster</name>
        <dbReference type="ChEBI" id="CHEBI:49883"/>
        <label>1</label>
    </ligand>
</feature>
<proteinExistence type="inferred from homology"/>
<keyword evidence="7 10" id="KW-0408">Iron</keyword>
<feature type="binding site" evidence="10">
    <location>
        <position position="80"/>
    </location>
    <ligand>
        <name>[4Fe-4S] cluster</name>
        <dbReference type="ChEBI" id="CHEBI:49883"/>
        <label>1</label>
    </ligand>
</feature>
<dbReference type="FunFam" id="3.80.30.20:FF:000001">
    <property type="entry name" value="tRNA-2-methylthio-N(6)-dimethylallyladenosine synthase 2"/>
    <property type="match status" value="1"/>
</dbReference>
<dbReference type="SFLD" id="SFLDF00274">
    <property type="entry name" value="ribosomal_protein_S12_methylth"/>
    <property type="match status" value="1"/>
</dbReference>
<feature type="binding site" evidence="10">
    <location>
        <position position="151"/>
    </location>
    <ligand>
        <name>[4Fe-4S] cluster</name>
        <dbReference type="ChEBI" id="CHEBI:49883"/>
        <label>2</label>
        <note>4Fe-4S-S-AdoMet</note>
    </ligand>
</feature>
<comment type="catalytic activity">
    <reaction evidence="10">
        <text>L-aspartate(89)-[ribosomal protein uS12]-hydrogen + (sulfur carrier)-SH + AH2 + 2 S-adenosyl-L-methionine = 3-methylsulfanyl-L-aspartate(89)-[ribosomal protein uS12]-hydrogen + (sulfur carrier)-H + 5'-deoxyadenosine + L-methionine + A + S-adenosyl-L-homocysteine + 2 H(+)</text>
        <dbReference type="Rhea" id="RHEA:37087"/>
        <dbReference type="Rhea" id="RHEA-COMP:10460"/>
        <dbReference type="Rhea" id="RHEA-COMP:10461"/>
        <dbReference type="Rhea" id="RHEA-COMP:14737"/>
        <dbReference type="Rhea" id="RHEA-COMP:14739"/>
        <dbReference type="ChEBI" id="CHEBI:13193"/>
        <dbReference type="ChEBI" id="CHEBI:15378"/>
        <dbReference type="ChEBI" id="CHEBI:17319"/>
        <dbReference type="ChEBI" id="CHEBI:17499"/>
        <dbReference type="ChEBI" id="CHEBI:29917"/>
        <dbReference type="ChEBI" id="CHEBI:29961"/>
        <dbReference type="ChEBI" id="CHEBI:57844"/>
        <dbReference type="ChEBI" id="CHEBI:57856"/>
        <dbReference type="ChEBI" id="CHEBI:59789"/>
        <dbReference type="ChEBI" id="CHEBI:64428"/>
        <dbReference type="ChEBI" id="CHEBI:73599"/>
        <dbReference type="EC" id="2.8.4.4"/>
    </reaction>
</comment>
<dbReference type="NCBIfam" id="TIGR00089">
    <property type="entry name" value="MiaB/RimO family radical SAM methylthiotransferase"/>
    <property type="match status" value="1"/>
</dbReference>
<dbReference type="RefSeq" id="WP_154554454.1">
    <property type="nucleotide sequence ID" value="NZ_JAQXUZ010000024.1"/>
</dbReference>
<comment type="subcellular location">
    <subcellularLocation>
        <location evidence="10">Cytoplasm</location>
    </subcellularLocation>
</comment>
<evidence type="ECO:0000256" key="5">
    <source>
        <dbReference type="ARBA" id="ARBA00022691"/>
    </source>
</evidence>
<dbReference type="InterPro" id="IPR038135">
    <property type="entry name" value="Methylthiotransferase_N_sf"/>
</dbReference>
<keyword evidence="8 10" id="KW-0411">Iron-sulfur</keyword>
<dbReference type="EMBL" id="VUNA01000010">
    <property type="protein sequence ID" value="MST70892.1"/>
    <property type="molecule type" value="Genomic_DNA"/>
</dbReference>
<comment type="function">
    <text evidence="1">Catalyzes the methylthiolation of N6-(dimethylallyl)adenosine (i(6)A), leading to the formation of 2-methylthio-N6-(dimethylallyl)adenosine (ms(2)i(6)A) at position 37 in tRNAs that read codons beginning with uridine.</text>
</comment>
<name>A0A6N7X5T3_9FIRM</name>
<evidence type="ECO:0000256" key="6">
    <source>
        <dbReference type="ARBA" id="ARBA00022723"/>
    </source>
</evidence>
<dbReference type="InterPro" id="IPR012340">
    <property type="entry name" value="NA-bd_OB-fold"/>
</dbReference>
<evidence type="ECO:0000259" key="12">
    <source>
        <dbReference type="PROSITE" id="PS51449"/>
    </source>
</evidence>
<dbReference type="PROSITE" id="PS01278">
    <property type="entry name" value="MTTASE_RADICAL"/>
    <property type="match status" value="1"/>
</dbReference>
<dbReference type="EC" id="2.8.4.4" evidence="10"/>
<dbReference type="PROSITE" id="PS51449">
    <property type="entry name" value="MTTASE_N"/>
    <property type="match status" value="1"/>
</dbReference>
<comment type="caution">
    <text evidence="14">The sequence shown here is derived from an EMBL/GenBank/DDBJ whole genome shotgun (WGS) entry which is preliminary data.</text>
</comment>
<keyword evidence="3 10" id="KW-0963">Cytoplasm</keyword>
<feature type="domain" description="Radical SAM core" evidence="13">
    <location>
        <begin position="137"/>
        <end position="367"/>
    </location>
</feature>
<dbReference type="Pfam" id="PF00919">
    <property type="entry name" value="UPF0004"/>
    <property type="match status" value="1"/>
</dbReference>
<comment type="cofactor">
    <cofactor evidence="10">
        <name>[4Fe-4S] cluster</name>
        <dbReference type="ChEBI" id="CHEBI:49883"/>
    </cofactor>
    <text evidence="10">Binds 2 [4Fe-4S] clusters. One cluster is coordinated with 3 cysteines and an exchangeable S-adenosyl-L-methionine.</text>
</comment>
<evidence type="ECO:0000256" key="3">
    <source>
        <dbReference type="ARBA" id="ARBA00022490"/>
    </source>
</evidence>
<dbReference type="InterPro" id="IPR002792">
    <property type="entry name" value="TRAM_dom"/>
</dbReference>
<dbReference type="GO" id="GO:0051539">
    <property type="term" value="F:4 iron, 4 sulfur cluster binding"/>
    <property type="evidence" value="ECO:0007669"/>
    <property type="project" value="UniProtKB-UniRule"/>
</dbReference>
<feature type="domain" description="TRAM" evidence="11">
    <location>
        <begin position="370"/>
        <end position="439"/>
    </location>
</feature>
<dbReference type="PROSITE" id="PS50926">
    <property type="entry name" value="TRAM"/>
    <property type="match status" value="1"/>
</dbReference>
<feature type="binding site" evidence="10">
    <location>
        <position position="12"/>
    </location>
    <ligand>
        <name>[4Fe-4S] cluster</name>
        <dbReference type="ChEBI" id="CHEBI:49883"/>
        <label>1</label>
    </ligand>
</feature>
<evidence type="ECO:0000256" key="2">
    <source>
        <dbReference type="ARBA" id="ARBA00022485"/>
    </source>
</evidence>
<evidence type="ECO:0000259" key="13">
    <source>
        <dbReference type="PROSITE" id="PS51918"/>
    </source>
</evidence>
<reference evidence="14 15" key="1">
    <citation type="submission" date="2019-08" db="EMBL/GenBank/DDBJ databases">
        <title>In-depth cultivation of the pig gut microbiome towards novel bacterial diversity and tailored functional studies.</title>
        <authorList>
            <person name="Wylensek D."/>
            <person name="Hitch T.C.A."/>
            <person name="Clavel T."/>
        </authorList>
    </citation>
    <scope>NUCLEOTIDE SEQUENCE [LARGE SCALE GENOMIC DNA]</scope>
    <source>
        <strain evidence="14 15">WCA-MUC-591-APC-4B</strain>
    </source>
</reference>
<keyword evidence="4 10" id="KW-0808">Transferase</keyword>
<dbReference type="NCBIfam" id="TIGR01125">
    <property type="entry name" value="30S ribosomal protein S12 methylthiotransferase RimO"/>
    <property type="match status" value="1"/>
</dbReference>
<dbReference type="InterPro" id="IPR007197">
    <property type="entry name" value="rSAM"/>
</dbReference>
<dbReference type="GO" id="GO:0046872">
    <property type="term" value="F:metal ion binding"/>
    <property type="evidence" value="ECO:0007669"/>
    <property type="project" value="UniProtKB-KW"/>
</dbReference>
<evidence type="ECO:0000256" key="10">
    <source>
        <dbReference type="HAMAP-Rule" id="MF_01865"/>
    </source>
</evidence>
<dbReference type="GO" id="GO:0035599">
    <property type="term" value="F:aspartic acid methylthiotransferase activity"/>
    <property type="evidence" value="ECO:0007669"/>
    <property type="project" value="TreeGrafter"/>
</dbReference>
<keyword evidence="5 10" id="KW-0949">S-adenosyl-L-methionine</keyword>
<dbReference type="InterPro" id="IPR058240">
    <property type="entry name" value="rSAM_sf"/>
</dbReference>
<keyword evidence="2 10" id="KW-0004">4Fe-4S</keyword>
<evidence type="ECO:0000256" key="7">
    <source>
        <dbReference type="ARBA" id="ARBA00023004"/>
    </source>
</evidence>
<dbReference type="Gene3D" id="2.40.50.140">
    <property type="entry name" value="Nucleic acid-binding proteins"/>
    <property type="match status" value="1"/>
</dbReference>
<feature type="domain" description="MTTase N-terminal" evidence="12">
    <location>
        <begin position="3"/>
        <end position="117"/>
    </location>
</feature>
<dbReference type="SFLD" id="SFLDG01082">
    <property type="entry name" value="B12-binding_domain_containing"/>
    <property type="match status" value="1"/>
</dbReference>
<keyword evidence="14" id="KW-0689">Ribosomal protein</keyword>
<dbReference type="Gene3D" id="3.80.30.20">
    <property type="entry name" value="tm_1862 like domain"/>
    <property type="match status" value="1"/>
</dbReference>
<dbReference type="InterPro" id="IPR005840">
    <property type="entry name" value="Ribosomal_uS12_MeSTrfase_RimO"/>
</dbReference>
<organism evidence="14 15">
    <name type="scientific">Mogibacterium kristiansenii</name>
    <dbReference type="NCBI Taxonomy" id="2606708"/>
    <lineage>
        <taxon>Bacteria</taxon>
        <taxon>Bacillati</taxon>
        <taxon>Bacillota</taxon>
        <taxon>Clostridia</taxon>
        <taxon>Peptostreptococcales</taxon>
        <taxon>Anaerovoracaceae</taxon>
        <taxon>Mogibacterium</taxon>
    </lineage>
</organism>
<feature type="binding site" evidence="10">
    <location>
        <position position="158"/>
    </location>
    <ligand>
        <name>[4Fe-4S] cluster</name>
        <dbReference type="ChEBI" id="CHEBI:49883"/>
        <label>2</label>
        <note>4Fe-4S-S-AdoMet</note>
    </ligand>
</feature>
<accession>A0A6N7X5T3</accession>